<evidence type="ECO:0000259" key="4">
    <source>
        <dbReference type="PROSITE" id="PS50949"/>
    </source>
</evidence>
<dbReference type="PRINTS" id="PR00035">
    <property type="entry name" value="HTHGNTR"/>
</dbReference>
<dbReference type="SMART" id="SM00345">
    <property type="entry name" value="HTH_GNTR"/>
    <property type="match status" value="1"/>
</dbReference>
<dbReference type="AlphaFoldDB" id="X1TNQ7"/>
<organism evidence="5">
    <name type="scientific">marine sediment metagenome</name>
    <dbReference type="NCBI Taxonomy" id="412755"/>
    <lineage>
        <taxon>unclassified sequences</taxon>
        <taxon>metagenomes</taxon>
        <taxon>ecological metagenomes</taxon>
    </lineage>
</organism>
<dbReference type="CDD" id="cd07377">
    <property type="entry name" value="WHTH_GntR"/>
    <property type="match status" value="1"/>
</dbReference>
<dbReference type="InterPro" id="IPR008920">
    <property type="entry name" value="TF_FadR/GntR_C"/>
</dbReference>
<comment type="caution">
    <text evidence="5">The sequence shown here is derived from an EMBL/GenBank/DDBJ whole genome shotgun (WGS) entry which is preliminary data.</text>
</comment>
<evidence type="ECO:0000256" key="1">
    <source>
        <dbReference type="ARBA" id="ARBA00023015"/>
    </source>
</evidence>
<accession>X1TNQ7</accession>
<dbReference type="SMART" id="SM00895">
    <property type="entry name" value="FCD"/>
    <property type="match status" value="1"/>
</dbReference>
<dbReference type="GO" id="GO:0003677">
    <property type="term" value="F:DNA binding"/>
    <property type="evidence" value="ECO:0007669"/>
    <property type="project" value="UniProtKB-KW"/>
</dbReference>
<keyword evidence="2" id="KW-0238">DNA-binding</keyword>
<evidence type="ECO:0000256" key="3">
    <source>
        <dbReference type="ARBA" id="ARBA00023163"/>
    </source>
</evidence>
<dbReference type="SUPFAM" id="SSF46785">
    <property type="entry name" value="Winged helix' DNA-binding domain"/>
    <property type="match status" value="1"/>
</dbReference>
<sequence length="230" mass="26455">MKKKLKPNEIVYREIQHKIMNGTWKPMSKIASENELAREFGVARVSVREAIEKMIALDILEKKQGQGTFVKQLDPSISFNSLIPSIILEIDKNSTVEILELRRALDVGSTKLCAERRDDTDIKKLTNIYNKMASNINNIDKFAHLDSQFHKAIADGTKNKMYKKLNNILFDLFEYHQEKIAYRKGPPTGALKIHKKILDAIIEKDTQIAAIYMERHLTSALERISKVEKM</sequence>
<dbReference type="InterPro" id="IPR036390">
    <property type="entry name" value="WH_DNA-bd_sf"/>
</dbReference>
<dbReference type="Gene3D" id="1.20.120.530">
    <property type="entry name" value="GntR ligand-binding domain-like"/>
    <property type="match status" value="1"/>
</dbReference>
<protein>
    <recommendedName>
        <fullName evidence="4">HTH gntR-type domain-containing protein</fullName>
    </recommendedName>
</protein>
<dbReference type="Gene3D" id="1.10.10.10">
    <property type="entry name" value="Winged helix-like DNA-binding domain superfamily/Winged helix DNA-binding domain"/>
    <property type="match status" value="1"/>
</dbReference>
<reference evidence="5" key="1">
    <citation type="journal article" date="2014" name="Front. Microbiol.">
        <title>High frequency of phylogenetically diverse reductive dehalogenase-homologous genes in deep subseafloor sedimentary metagenomes.</title>
        <authorList>
            <person name="Kawai M."/>
            <person name="Futagami T."/>
            <person name="Toyoda A."/>
            <person name="Takaki Y."/>
            <person name="Nishi S."/>
            <person name="Hori S."/>
            <person name="Arai W."/>
            <person name="Tsubouchi T."/>
            <person name="Morono Y."/>
            <person name="Uchiyama I."/>
            <person name="Ito T."/>
            <person name="Fujiyama A."/>
            <person name="Inagaki F."/>
            <person name="Takami H."/>
        </authorList>
    </citation>
    <scope>NUCLEOTIDE SEQUENCE</scope>
    <source>
        <strain evidence="5">Expedition CK06-06</strain>
    </source>
</reference>
<dbReference type="SUPFAM" id="SSF48008">
    <property type="entry name" value="GntR ligand-binding domain-like"/>
    <property type="match status" value="1"/>
</dbReference>
<feature type="domain" description="HTH gntR-type" evidence="4">
    <location>
        <begin position="5"/>
        <end position="73"/>
    </location>
</feature>
<keyword evidence="3" id="KW-0804">Transcription</keyword>
<dbReference type="Pfam" id="PF00392">
    <property type="entry name" value="GntR"/>
    <property type="match status" value="1"/>
</dbReference>
<dbReference type="InterPro" id="IPR000524">
    <property type="entry name" value="Tscrpt_reg_HTH_GntR"/>
</dbReference>
<dbReference type="PANTHER" id="PTHR43537">
    <property type="entry name" value="TRANSCRIPTIONAL REGULATOR, GNTR FAMILY"/>
    <property type="match status" value="1"/>
</dbReference>
<gene>
    <name evidence="5" type="ORF">S12H4_28873</name>
</gene>
<dbReference type="EMBL" id="BARW01016602">
    <property type="protein sequence ID" value="GAI92981.1"/>
    <property type="molecule type" value="Genomic_DNA"/>
</dbReference>
<dbReference type="PANTHER" id="PTHR43537:SF5">
    <property type="entry name" value="UXU OPERON TRANSCRIPTIONAL REGULATOR"/>
    <property type="match status" value="1"/>
</dbReference>
<proteinExistence type="predicted"/>
<dbReference type="GO" id="GO:0003700">
    <property type="term" value="F:DNA-binding transcription factor activity"/>
    <property type="evidence" value="ECO:0007669"/>
    <property type="project" value="InterPro"/>
</dbReference>
<evidence type="ECO:0000313" key="5">
    <source>
        <dbReference type="EMBL" id="GAI92981.1"/>
    </source>
</evidence>
<name>X1TNQ7_9ZZZZ</name>
<dbReference type="InterPro" id="IPR036388">
    <property type="entry name" value="WH-like_DNA-bd_sf"/>
</dbReference>
<dbReference type="InterPro" id="IPR011711">
    <property type="entry name" value="GntR_C"/>
</dbReference>
<evidence type="ECO:0000256" key="2">
    <source>
        <dbReference type="ARBA" id="ARBA00023125"/>
    </source>
</evidence>
<dbReference type="Pfam" id="PF07729">
    <property type="entry name" value="FCD"/>
    <property type="match status" value="1"/>
</dbReference>
<dbReference type="PROSITE" id="PS50949">
    <property type="entry name" value="HTH_GNTR"/>
    <property type="match status" value="1"/>
</dbReference>
<keyword evidence="1" id="KW-0805">Transcription regulation</keyword>